<keyword evidence="2" id="KW-1185">Reference proteome</keyword>
<organism evidence="1 2">
    <name type="scientific">Cichorium intybus</name>
    <name type="common">Chicory</name>
    <dbReference type="NCBI Taxonomy" id="13427"/>
    <lineage>
        <taxon>Eukaryota</taxon>
        <taxon>Viridiplantae</taxon>
        <taxon>Streptophyta</taxon>
        <taxon>Embryophyta</taxon>
        <taxon>Tracheophyta</taxon>
        <taxon>Spermatophyta</taxon>
        <taxon>Magnoliopsida</taxon>
        <taxon>eudicotyledons</taxon>
        <taxon>Gunneridae</taxon>
        <taxon>Pentapetalae</taxon>
        <taxon>asterids</taxon>
        <taxon>campanulids</taxon>
        <taxon>Asterales</taxon>
        <taxon>Asteraceae</taxon>
        <taxon>Cichorioideae</taxon>
        <taxon>Cichorieae</taxon>
        <taxon>Cichoriinae</taxon>
        <taxon>Cichorium</taxon>
    </lineage>
</organism>
<sequence>MSPSYSNRNPTAHIASRWQPDEIATRSLYQSRPDGSRPDHLPHRDPTHLPHSTESGSGQHKSEHHSRSRPDPIEDRDPISSGTDYKFKLPLADFLHNIQHILINLKHIHDQTAQNSEISAFGNEDQTAKPQETKPPPDTKLQTSKQPLPDTKLQTSKQPLPDTKLQTSKQPLPDTKKSPKPHPTAKNKKSTHQEKRYLPQLSISSFKIICVIIDLFKLL</sequence>
<reference evidence="1 2" key="2">
    <citation type="journal article" date="2022" name="Mol. Ecol. Resour.">
        <title>The genomes of chicory, endive, great burdock and yacon provide insights into Asteraceae paleo-polyploidization history and plant inulin production.</title>
        <authorList>
            <person name="Fan W."/>
            <person name="Wang S."/>
            <person name="Wang H."/>
            <person name="Wang A."/>
            <person name="Jiang F."/>
            <person name="Liu H."/>
            <person name="Zhao H."/>
            <person name="Xu D."/>
            <person name="Zhang Y."/>
        </authorList>
    </citation>
    <scope>NUCLEOTIDE SEQUENCE [LARGE SCALE GENOMIC DNA]</scope>
    <source>
        <strain evidence="2">cv. Punajuju</strain>
        <tissue evidence="1">Leaves</tissue>
    </source>
</reference>
<protein>
    <submittedName>
        <fullName evidence="1">Uncharacterized protein</fullName>
    </submittedName>
</protein>
<comment type="caution">
    <text evidence="1">The sequence shown here is derived from an EMBL/GenBank/DDBJ whole genome shotgun (WGS) entry which is preliminary data.</text>
</comment>
<reference evidence="2" key="1">
    <citation type="journal article" date="2022" name="Mol. Ecol. Resour.">
        <title>The genomes of chicory, endive, great burdock and yacon provide insights into Asteraceae palaeo-polyploidization history and plant inulin production.</title>
        <authorList>
            <person name="Fan W."/>
            <person name="Wang S."/>
            <person name="Wang H."/>
            <person name="Wang A."/>
            <person name="Jiang F."/>
            <person name="Liu H."/>
            <person name="Zhao H."/>
            <person name="Xu D."/>
            <person name="Zhang Y."/>
        </authorList>
    </citation>
    <scope>NUCLEOTIDE SEQUENCE [LARGE SCALE GENOMIC DNA]</scope>
    <source>
        <strain evidence="2">cv. Punajuju</strain>
    </source>
</reference>
<evidence type="ECO:0000313" key="2">
    <source>
        <dbReference type="Proteomes" id="UP001055811"/>
    </source>
</evidence>
<proteinExistence type="predicted"/>
<evidence type="ECO:0000313" key="1">
    <source>
        <dbReference type="EMBL" id="KAI3791005.1"/>
    </source>
</evidence>
<dbReference type="Proteomes" id="UP001055811">
    <property type="component" value="Linkage Group LG01"/>
</dbReference>
<name>A0ACB9H6M8_CICIN</name>
<gene>
    <name evidence="1" type="ORF">L2E82_04516</name>
</gene>
<dbReference type="EMBL" id="CM042009">
    <property type="protein sequence ID" value="KAI3791005.1"/>
    <property type="molecule type" value="Genomic_DNA"/>
</dbReference>
<accession>A0ACB9H6M8</accession>